<gene>
    <name evidence="1" type="ORF">RRG08_024582</name>
</gene>
<dbReference type="EMBL" id="JAWDGP010003173">
    <property type="protein sequence ID" value="KAK3776805.1"/>
    <property type="molecule type" value="Genomic_DNA"/>
</dbReference>
<evidence type="ECO:0000313" key="1">
    <source>
        <dbReference type="EMBL" id="KAK3776805.1"/>
    </source>
</evidence>
<comment type="caution">
    <text evidence="1">The sequence shown here is derived from an EMBL/GenBank/DDBJ whole genome shotgun (WGS) entry which is preliminary data.</text>
</comment>
<sequence length="134" mass="14838">MPLTAGLMLQNQQRVVKLQQYRDLQPQSKLRSQDATDRWSNASKIVNGEKAEVEIVGQRRSCSFTSSWAYLGCPGTVSTICWLCSPHQTASGSIFLCVTAAPLLQVDSFMSENNIYSDLDNGNKAAQTHRVKIT</sequence>
<evidence type="ECO:0000313" key="2">
    <source>
        <dbReference type="Proteomes" id="UP001283361"/>
    </source>
</evidence>
<proteinExistence type="predicted"/>
<accession>A0AAE1DNV9</accession>
<organism evidence="1 2">
    <name type="scientific">Elysia crispata</name>
    <name type="common">lettuce slug</name>
    <dbReference type="NCBI Taxonomy" id="231223"/>
    <lineage>
        <taxon>Eukaryota</taxon>
        <taxon>Metazoa</taxon>
        <taxon>Spiralia</taxon>
        <taxon>Lophotrochozoa</taxon>
        <taxon>Mollusca</taxon>
        <taxon>Gastropoda</taxon>
        <taxon>Heterobranchia</taxon>
        <taxon>Euthyneura</taxon>
        <taxon>Panpulmonata</taxon>
        <taxon>Sacoglossa</taxon>
        <taxon>Placobranchoidea</taxon>
        <taxon>Plakobranchidae</taxon>
        <taxon>Elysia</taxon>
    </lineage>
</organism>
<protein>
    <submittedName>
        <fullName evidence="1">Uncharacterized protein</fullName>
    </submittedName>
</protein>
<reference evidence="1" key="1">
    <citation type="journal article" date="2023" name="G3 (Bethesda)">
        <title>A reference genome for the long-term kleptoplast-retaining sea slug Elysia crispata morphotype clarki.</title>
        <authorList>
            <person name="Eastman K.E."/>
            <person name="Pendleton A.L."/>
            <person name="Shaikh M.A."/>
            <person name="Suttiyut T."/>
            <person name="Ogas R."/>
            <person name="Tomko P."/>
            <person name="Gavelis G."/>
            <person name="Widhalm J.R."/>
            <person name="Wisecaver J.H."/>
        </authorList>
    </citation>
    <scope>NUCLEOTIDE SEQUENCE</scope>
    <source>
        <strain evidence="1">ECLA1</strain>
    </source>
</reference>
<dbReference type="AlphaFoldDB" id="A0AAE1DNV9"/>
<dbReference type="Proteomes" id="UP001283361">
    <property type="component" value="Unassembled WGS sequence"/>
</dbReference>
<keyword evidence="2" id="KW-1185">Reference proteome</keyword>
<name>A0AAE1DNV9_9GAST</name>